<gene>
    <name evidence="2" type="primary">Pino_1</name>
    <name evidence="2" type="ORF">FJT64_013616</name>
</gene>
<reference evidence="2 3" key="1">
    <citation type="submission" date="2019-07" db="EMBL/GenBank/DDBJ databases">
        <title>Draft genome assembly of a fouling barnacle, Amphibalanus amphitrite (Darwin, 1854): The first reference genome for Thecostraca.</title>
        <authorList>
            <person name="Kim W."/>
        </authorList>
    </citation>
    <scope>NUCLEOTIDE SEQUENCE [LARGE SCALE GENOMIC DNA]</scope>
    <source>
        <strain evidence="2">SNU_AA5</strain>
        <tissue evidence="2">Soma without cirri and trophi</tissue>
    </source>
</reference>
<evidence type="ECO:0000313" key="2">
    <source>
        <dbReference type="EMBL" id="KAF0287970.1"/>
    </source>
</evidence>
<evidence type="ECO:0000313" key="3">
    <source>
        <dbReference type="Proteomes" id="UP000440578"/>
    </source>
</evidence>
<dbReference type="OrthoDB" id="10062522at2759"/>
<feature type="compositionally biased region" description="Polar residues" evidence="1">
    <location>
        <begin position="1"/>
        <end position="10"/>
    </location>
</feature>
<keyword evidence="3" id="KW-1185">Reference proteome</keyword>
<sequence length="345" mass="36439">MVTRSRQGRPSWTLAPDPSTQSNPTLPAVRPSRPADRSVGRSVGWSGDCRAAGGVGGDGAACRPAVGCRAPAAADGPVSSCLQRHTMPSIRLLDRLRRRLHSHHASGGTANASGTALRQVSLGEDTLSSASSLTNVSTISSSYVGDELDLDDWEDDGQEEEHYPDQDWLTVDRSAAQLTVDRNSSAASSFRSGIHFTARACATPSSVGSGIQFSVGPATAASSFSSGIHFFAPPAMESAHDEFAPNTLTEEYGKMLTIEDLKDYNSNCLTCGVSWRNEEASLDCNECGGYPLRRPCPECCGQCGAVWERDLTKSHDKALAAFSGVCLFQPNKGRCQHIAAAAGGS</sequence>
<accession>A0A6A4V9W0</accession>
<evidence type="ECO:0000256" key="1">
    <source>
        <dbReference type="SAM" id="MobiDB-lite"/>
    </source>
</evidence>
<comment type="caution">
    <text evidence="2">The sequence shown here is derived from an EMBL/GenBank/DDBJ whole genome shotgun (WGS) entry which is preliminary data.</text>
</comment>
<organism evidence="2 3">
    <name type="scientific">Amphibalanus amphitrite</name>
    <name type="common">Striped barnacle</name>
    <name type="synonym">Balanus amphitrite</name>
    <dbReference type="NCBI Taxonomy" id="1232801"/>
    <lineage>
        <taxon>Eukaryota</taxon>
        <taxon>Metazoa</taxon>
        <taxon>Ecdysozoa</taxon>
        <taxon>Arthropoda</taxon>
        <taxon>Crustacea</taxon>
        <taxon>Multicrustacea</taxon>
        <taxon>Cirripedia</taxon>
        <taxon>Thoracica</taxon>
        <taxon>Thoracicalcarea</taxon>
        <taxon>Balanomorpha</taxon>
        <taxon>Balanoidea</taxon>
        <taxon>Balanidae</taxon>
        <taxon>Amphibalaninae</taxon>
        <taxon>Amphibalanus</taxon>
    </lineage>
</organism>
<name>A0A6A4V9W0_AMPAM</name>
<dbReference type="Proteomes" id="UP000440578">
    <property type="component" value="Unassembled WGS sequence"/>
</dbReference>
<dbReference type="AlphaFoldDB" id="A0A6A4V9W0"/>
<feature type="region of interest" description="Disordered" evidence="1">
    <location>
        <begin position="1"/>
        <end position="47"/>
    </location>
</feature>
<proteinExistence type="predicted"/>
<dbReference type="EMBL" id="VIIS01002152">
    <property type="protein sequence ID" value="KAF0287970.1"/>
    <property type="molecule type" value="Genomic_DNA"/>
</dbReference>
<protein>
    <submittedName>
        <fullName evidence="2">Protein pinocchio</fullName>
    </submittedName>
</protein>